<evidence type="ECO:0000313" key="2">
    <source>
        <dbReference type="Proteomes" id="UP000598032"/>
    </source>
</evidence>
<dbReference type="RefSeq" id="WP_201645215.1">
    <property type="nucleotide sequence ID" value="NZ_CAJHCP010000013.1"/>
</dbReference>
<proteinExistence type="predicted"/>
<protein>
    <recommendedName>
        <fullName evidence="3">ParB/Sulfiredoxin domain-containing protein</fullName>
    </recommendedName>
</protein>
<name>A0ABM8P1Q1_9BURK</name>
<dbReference type="EMBL" id="CAJHCP010000013">
    <property type="protein sequence ID" value="CAD6553487.1"/>
    <property type="molecule type" value="Genomic_DNA"/>
</dbReference>
<comment type="caution">
    <text evidence="1">The sequence shown here is derived from an EMBL/GenBank/DDBJ whole genome shotgun (WGS) entry which is preliminary data.</text>
</comment>
<dbReference type="Gene3D" id="3.90.1530.10">
    <property type="entry name" value="Conserved hypothetical protein from pyrococcus furiosus pfu- 392566-001, ParB domain"/>
    <property type="match status" value="1"/>
</dbReference>
<dbReference type="InterPro" id="IPR036086">
    <property type="entry name" value="ParB/Sulfiredoxin_sf"/>
</dbReference>
<sequence>MSAPYQVMPPLSSVVLSALRTSVETFGIQVPIVVDENGAIIDGHHRAKLAAELGIECPREVRKGLSEEQKMTLARRLNADRRHLTEEERRAVLAGRIIAAPERSDRQIAADLNVTHPTVAKVRSELESTGRVLPVEKRIGADGKTRALPATKPTKRTAPPPIVARAMPPEAARDPLRVFYASFETHRKELEGVFESELDKLGRYARDPYVVSNVKRVVDRIRKALDTFRAGVGGPS</sequence>
<keyword evidence="2" id="KW-1185">Reference proteome</keyword>
<reference evidence="1 2" key="1">
    <citation type="submission" date="2020-10" db="EMBL/GenBank/DDBJ databases">
        <authorList>
            <person name="Peeters C."/>
        </authorList>
    </citation>
    <scope>NUCLEOTIDE SEQUENCE [LARGE SCALE GENOMIC DNA]</scope>
    <source>
        <strain evidence="1 2">LMG 28140</strain>
    </source>
</reference>
<evidence type="ECO:0008006" key="3">
    <source>
        <dbReference type="Google" id="ProtNLM"/>
    </source>
</evidence>
<gene>
    <name evidence="1" type="ORF">LMG28140_05301</name>
</gene>
<dbReference type="SUPFAM" id="SSF110849">
    <property type="entry name" value="ParB/Sulfiredoxin"/>
    <property type="match status" value="1"/>
</dbReference>
<accession>A0ABM8P1Q1</accession>
<evidence type="ECO:0000313" key="1">
    <source>
        <dbReference type="EMBL" id="CAD6553487.1"/>
    </source>
</evidence>
<organism evidence="1 2">
    <name type="scientific">Paraburkholderia metrosideri</name>
    <dbReference type="NCBI Taxonomy" id="580937"/>
    <lineage>
        <taxon>Bacteria</taxon>
        <taxon>Pseudomonadati</taxon>
        <taxon>Pseudomonadota</taxon>
        <taxon>Betaproteobacteria</taxon>
        <taxon>Burkholderiales</taxon>
        <taxon>Burkholderiaceae</taxon>
        <taxon>Paraburkholderia</taxon>
    </lineage>
</organism>
<dbReference type="Proteomes" id="UP000598032">
    <property type="component" value="Unassembled WGS sequence"/>
</dbReference>